<keyword evidence="1 6" id="KW-0645">Protease</keyword>
<sequence length="323" mass="36994">MILGDWGLALNILTIAILSVCFTVFLMSLFINRLEGLLLRFDASSRSLLLWFIVILPWFVSCACVAVLVFPELFIWKTLPFTSPLHWHHIYTFPLVSWHGATLVLFSFLCLFLMLTKLLKALKITSHLNQLKDFLNPATLPNGCVLIESQEISAFTSGFFRPQAYITRGLCDLLSKEESFIVQQHELAHAKYAHPLKKYIFSLFALFFPQRVENKLNDSYALSLEQLADDTVLKQTLDVTLISKTILRVVRLQGGIRVNQREFIADCAFTAHPSALRIKYLLNDNKGRSFPYLFVFISTLTVLAINSFSVDYIHHSFEHLFSH</sequence>
<proteinExistence type="inferred from homology"/>
<organism evidence="9 10">
    <name type="scientific">Cycloclasticus pugetii</name>
    <dbReference type="NCBI Taxonomy" id="34068"/>
    <lineage>
        <taxon>Bacteria</taxon>
        <taxon>Pseudomonadati</taxon>
        <taxon>Pseudomonadota</taxon>
        <taxon>Gammaproteobacteria</taxon>
        <taxon>Thiotrichales</taxon>
        <taxon>Piscirickettsiaceae</taxon>
        <taxon>Cycloclasticus</taxon>
    </lineage>
</organism>
<dbReference type="Pfam" id="PF01435">
    <property type="entry name" value="Peptidase_M48"/>
    <property type="match status" value="1"/>
</dbReference>
<dbReference type="CDD" id="cd07326">
    <property type="entry name" value="M56_BlaR1_MecR1_like"/>
    <property type="match status" value="1"/>
</dbReference>
<feature type="transmembrane region" description="Helical" evidence="7">
    <location>
        <begin position="6"/>
        <end position="27"/>
    </location>
</feature>
<dbReference type="GO" id="GO:0004222">
    <property type="term" value="F:metalloendopeptidase activity"/>
    <property type="evidence" value="ECO:0007669"/>
    <property type="project" value="InterPro"/>
</dbReference>
<keyword evidence="7" id="KW-1133">Transmembrane helix</keyword>
<comment type="cofactor">
    <cofactor evidence="6">
        <name>Zn(2+)</name>
        <dbReference type="ChEBI" id="CHEBI:29105"/>
    </cofactor>
    <text evidence="6">Binds 1 zinc ion per subunit.</text>
</comment>
<keyword evidence="10" id="KW-1185">Reference proteome</keyword>
<evidence type="ECO:0000256" key="7">
    <source>
        <dbReference type="SAM" id="Phobius"/>
    </source>
</evidence>
<dbReference type="AlphaFoldDB" id="A0AB33Z438"/>
<dbReference type="PANTHER" id="PTHR34978">
    <property type="entry name" value="POSSIBLE SENSOR-TRANSDUCER PROTEIN BLAR"/>
    <property type="match status" value="1"/>
</dbReference>
<dbReference type="GO" id="GO:0046872">
    <property type="term" value="F:metal ion binding"/>
    <property type="evidence" value="ECO:0007669"/>
    <property type="project" value="UniProtKB-KW"/>
</dbReference>
<evidence type="ECO:0000256" key="5">
    <source>
        <dbReference type="ARBA" id="ARBA00023049"/>
    </source>
</evidence>
<keyword evidence="5 6" id="KW-0482">Metalloprotease</keyword>
<keyword evidence="3 6" id="KW-0378">Hydrolase</keyword>
<keyword evidence="7" id="KW-0812">Transmembrane</keyword>
<evidence type="ECO:0000256" key="1">
    <source>
        <dbReference type="ARBA" id="ARBA00022670"/>
    </source>
</evidence>
<comment type="similarity">
    <text evidence="6">Belongs to the peptidase M48 family.</text>
</comment>
<comment type="caution">
    <text evidence="9">The sequence shown here is derived from an EMBL/GenBank/DDBJ whole genome shotgun (WGS) entry which is preliminary data.</text>
</comment>
<keyword evidence="4 6" id="KW-0862">Zinc</keyword>
<evidence type="ECO:0000256" key="2">
    <source>
        <dbReference type="ARBA" id="ARBA00022723"/>
    </source>
</evidence>
<dbReference type="EMBL" id="ASHL01000001">
    <property type="protein sequence ID" value="EPD14035.1"/>
    <property type="molecule type" value="Genomic_DNA"/>
</dbReference>
<dbReference type="InterPro" id="IPR052173">
    <property type="entry name" value="Beta-lactam_resp_regulator"/>
</dbReference>
<feature type="domain" description="Peptidase M48" evidence="8">
    <location>
        <begin position="127"/>
        <end position="202"/>
    </location>
</feature>
<gene>
    <name evidence="9" type="ORF">L196_01010</name>
</gene>
<evidence type="ECO:0000256" key="6">
    <source>
        <dbReference type="RuleBase" id="RU003983"/>
    </source>
</evidence>
<protein>
    <recommendedName>
        <fullName evidence="8">Peptidase M48 domain-containing protein</fullName>
    </recommendedName>
</protein>
<evidence type="ECO:0000256" key="3">
    <source>
        <dbReference type="ARBA" id="ARBA00022801"/>
    </source>
</evidence>
<dbReference type="Proteomes" id="UP000015462">
    <property type="component" value="Unassembled WGS sequence"/>
</dbReference>
<accession>A0AB33Z438</accession>
<dbReference type="Gene3D" id="3.30.2010.10">
    <property type="entry name" value="Metalloproteases ('zincins'), catalytic domain"/>
    <property type="match status" value="1"/>
</dbReference>
<keyword evidence="7" id="KW-0472">Membrane</keyword>
<feature type="transmembrane region" description="Helical" evidence="7">
    <location>
        <begin position="48"/>
        <end position="70"/>
    </location>
</feature>
<keyword evidence="2" id="KW-0479">Metal-binding</keyword>
<feature type="transmembrane region" description="Helical" evidence="7">
    <location>
        <begin position="90"/>
        <end position="115"/>
    </location>
</feature>
<feature type="transmembrane region" description="Helical" evidence="7">
    <location>
        <begin position="290"/>
        <end position="310"/>
    </location>
</feature>
<evidence type="ECO:0000256" key="4">
    <source>
        <dbReference type="ARBA" id="ARBA00022833"/>
    </source>
</evidence>
<dbReference type="GO" id="GO:0006508">
    <property type="term" value="P:proteolysis"/>
    <property type="evidence" value="ECO:0007669"/>
    <property type="project" value="UniProtKB-KW"/>
</dbReference>
<reference evidence="9 10" key="1">
    <citation type="journal article" date="2013" name="Genome Announc.">
        <title>Genome Sequence of the Pyrene- and Fluoranthene-Degrading Bacterium Cycloclasticus sp. Strain PY97M.</title>
        <authorList>
            <person name="Cui Z."/>
            <person name="Xu G."/>
            <person name="Li Q."/>
            <person name="Gao W."/>
            <person name="Zheng L."/>
        </authorList>
    </citation>
    <scope>NUCLEOTIDE SEQUENCE [LARGE SCALE GENOMIC DNA]</scope>
    <source>
        <strain evidence="9 10">PY97M</strain>
    </source>
</reference>
<dbReference type="PANTHER" id="PTHR34978:SF3">
    <property type="entry name" value="SLR0241 PROTEIN"/>
    <property type="match status" value="1"/>
</dbReference>
<name>A0AB33Z438_9GAMM</name>
<evidence type="ECO:0000259" key="8">
    <source>
        <dbReference type="Pfam" id="PF01435"/>
    </source>
</evidence>
<evidence type="ECO:0000313" key="9">
    <source>
        <dbReference type="EMBL" id="EPD14035.1"/>
    </source>
</evidence>
<evidence type="ECO:0000313" key="10">
    <source>
        <dbReference type="Proteomes" id="UP000015462"/>
    </source>
</evidence>
<dbReference type="InterPro" id="IPR001915">
    <property type="entry name" value="Peptidase_M48"/>
</dbReference>